<proteinExistence type="predicted"/>
<evidence type="ECO:0000313" key="3">
    <source>
        <dbReference type="Proteomes" id="UP000532373"/>
    </source>
</evidence>
<keyword evidence="1" id="KW-0732">Signal</keyword>
<protein>
    <submittedName>
        <fullName evidence="2">Uncharacterized protein</fullName>
    </submittedName>
</protein>
<dbReference type="EMBL" id="JACHGI010000002">
    <property type="protein sequence ID" value="MBB6465892.1"/>
    <property type="molecule type" value="Genomic_DNA"/>
</dbReference>
<reference evidence="2 3" key="1">
    <citation type="submission" date="2020-08" db="EMBL/GenBank/DDBJ databases">
        <title>Genomic Encyclopedia of Type Strains, Phase IV (KMG-IV): sequencing the most valuable type-strain genomes for metagenomic binning, comparative biology and taxonomic classification.</title>
        <authorList>
            <person name="Goeker M."/>
        </authorList>
    </citation>
    <scope>NUCLEOTIDE SEQUENCE [LARGE SCALE GENOMIC DNA]</scope>
    <source>
        <strain evidence="2 3">DSM 17454</strain>
    </source>
</reference>
<name>A0A8E2BCK4_9HYPH</name>
<dbReference type="AlphaFoldDB" id="A0A8E2BCK4"/>
<gene>
    <name evidence="2" type="ORF">HNQ96_001750</name>
</gene>
<dbReference type="Proteomes" id="UP000532373">
    <property type="component" value="Unassembled WGS sequence"/>
</dbReference>
<evidence type="ECO:0000256" key="1">
    <source>
        <dbReference type="SAM" id="SignalP"/>
    </source>
</evidence>
<accession>A0A8E2BCK4</accession>
<organism evidence="2 3">
    <name type="scientific">Aminobacter carboxidus</name>
    <dbReference type="NCBI Taxonomy" id="376165"/>
    <lineage>
        <taxon>Bacteria</taxon>
        <taxon>Pseudomonadati</taxon>
        <taxon>Pseudomonadota</taxon>
        <taxon>Alphaproteobacteria</taxon>
        <taxon>Hyphomicrobiales</taxon>
        <taxon>Phyllobacteriaceae</taxon>
        <taxon>Aminobacter</taxon>
    </lineage>
</organism>
<feature type="chain" id="PRO_5034863575" evidence="1">
    <location>
        <begin position="23"/>
        <end position="277"/>
    </location>
</feature>
<sequence length="277" mass="29055">MKSHALLATFALALTISTSALAQDSKPQTIPFEGANFTIVENAEGEKVVAYEGKEIARNYVAFHDRTVEVSNTKVAIFALGDGGNACGPETVLAWKTDAGIQSTVVGDGECGTPPAAATSDALYFVPYLLPGTKASVRKWSLDDGLTVAGELAFTPQPGTTWADLKAETVVYPVDFFDNAELYEAASAMLGDQIEAVALGLSVSGGPESTASGIVVATGCVPHACGINDSFIGIDAKGKKLYFARQGETSEPRTWPALAEWPVEVKDAMTKAFAPQQ</sequence>
<dbReference type="RefSeq" id="WP_184768343.1">
    <property type="nucleotide sequence ID" value="NZ_JACHGI010000002.1"/>
</dbReference>
<comment type="caution">
    <text evidence="2">The sequence shown here is derived from an EMBL/GenBank/DDBJ whole genome shotgun (WGS) entry which is preliminary data.</text>
</comment>
<feature type="signal peptide" evidence="1">
    <location>
        <begin position="1"/>
        <end position="22"/>
    </location>
</feature>
<evidence type="ECO:0000313" key="2">
    <source>
        <dbReference type="EMBL" id="MBB6465892.1"/>
    </source>
</evidence>